<keyword evidence="6 8" id="KW-0472">Membrane</keyword>
<feature type="transmembrane region" description="Helical" evidence="8">
    <location>
        <begin position="193"/>
        <end position="217"/>
    </location>
</feature>
<feature type="transmembrane region" description="Helical" evidence="8">
    <location>
        <begin position="130"/>
        <end position="148"/>
    </location>
</feature>
<comment type="subcellular location">
    <subcellularLocation>
        <location evidence="1">Membrane</location>
        <topology evidence="1">Multi-pass membrane protein</topology>
    </subcellularLocation>
</comment>
<dbReference type="InterPro" id="IPR028325">
    <property type="entry name" value="VG_K_chnl"/>
</dbReference>
<name>A0A2A9CWM5_9ACTN</name>
<gene>
    <name evidence="10" type="ORF">ATK74_2559</name>
</gene>
<dbReference type="EMBL" id="PDJC01000001">
    <property type="protein sequence ID" value="PFG17979.1"/>
    <property type="molecule type" value="Genomic_DNA"/>
</dbReference>
<dbReference type="PANTHER" id="PTHR11537">
    <property type="entry name" value="VOLTAGE-GATED POTASSIUM CHANNEL"/>
    <property type="match status" value="1"/>
</dbReference>
<accession>A0A2A9CWM5</accession>
<evidence type="ECO:0000256" key="5">
    <source>
        <dbReference type="ARBA" id="ARBA00023065"/>
    </source>
</evidence>
<sequence>MDLSIHNELAGSNLRAMPTRSRWEVITEWPLNIAAVIFLIAYAIPVANPDAPEWLLLTCEVVVWVTWGLFAVDYVTRFVLAHDKWRFFRSNLVDLAAVVLPMLRPLRLVRLLSLLSILNRTATQRLHGRVVTYTVGAVSLLVVIGALAVTDAERGVPGANIENLGDGFWWAAVTIATVGYGDRFPVSPIGRGVAVALMIGGIALLGVVTATIASWLVQRVADVTEQQEIATREQVDVLASELAEIKNQLATLVARTQFEGELTATGDPVSTG</sequence>
<feature type="transmembrane region" description="Helical" evidence="8">
    <location>
        <begin position="29"/>
        <end position="47"/>
    </location>
</feature>
<feature type="transmembrane region" description="Helical" evidence="8">
    <location>
        <begin position="54"/>
        <end position="75"/>
    </location>
</feature>
<evidence type="ECO:0000256" key="7">
    <source>
        <dbReference type="ARBA" id="ARBA00023303"/>
    </source>
</evidence>
<comment type="caution">
    <text evidence="10">The sequence shown here is derived from an EMBL/GenBank/DDBJ whole genome shotgun (WGS) entry which is preliminary data.</text>
</comment>
<evidence type="ECO:0000313" key="11">
    <source>
        <dbReference type="Proteomes" id="UP000226079"/>
    </source>
</evidence>
<dbReference type="AlphaFoldDB" id="A0A2A9CWM5"/>
<dbReference type="Gene3D" id="1.20.120.350">
    <property type="entry name" value="Voltage-gated potassium channels. Chain C"/>
    <property type="match status" value="1"/>
</dbReference>
<evidence type="ECO:0000259" key="9">
    <source>
        <dbReference type="Pfam" id="PF07885"/>
    </source>
</evidence>
<keyword evidence="5" id="KW-0406">Ion transport</keyword>
<evidence type="ECO:0000256" key="8">
    <source>
        <dbReference type="SAM" id="Phobius"/>
    </source>
</evidence>
<evidence type="ECO:0000313" key="10">
    <source>
        <dbReference type="EMBL" id="PFG17979.1"/>
    </source>
</evidence>
<keyword evidence="4 8" id="KW-1133">Transmembrane helix</keyword>
<dbReference type="GO" id="GO:0008076">
    <property type="term" value="C:voltage-gated potassium channel complex"/>
    <property type="evidence" value="ECO:0007669"/>
    <property type="project" value="InterPro"/>
</dbReference>
<keyword evidence="7 10" id="KW-0407">Ion channel</keyword>
<dbReference type="Pfam" id="PF07885">
    <property type="entry name" value="Ion_trans_2"/>
    <property type="match status" value="1"/>
</dbReference>
<keyword evidence="11" id="KW-1185">Reference proteome</keyword>
<organism evidence="10 11">
    <name type="scientific">Propionicimonas paludicola</name>
    <dbReference type="NCBI Taxonomy" id="185243"/>
    <lineage>
        <taxon>Bacteria</taxon>
        <taxon>Bacillati</taxon>
        <taxon>Actinomycetota</taxon>
        <taxon>Actinomycetes</taxon>
        <taxon>Propionibacteriales</taxon>
        <taxon>Nocardioidaceae</taxon>
        <taxon>Propionicimonas</taxon>
    </lineage>
</organism>
<protein>
    <submittedName>
        <fullName evidence="10">Voltage-gated potassium channel</fullName>
    </submittedName>
</protein>
<reference evidence="10 11" key="1">
    <citation type="submission" date="2017-10" db="EMBL/GenBank/DDBJ databases">
        <title>Sequencing the genomes of 1000 actinobacteria strains.</title>
        <authorList>
            <person name="Klenk H.-P."/>
        </authorList>
    </citation>
    <scope>NUCLEOTIDE SEQUENCE [LARGE SCALE GENOMIC DNA]</scope>
    <source>
        <strain evidence="10 11">DSM 15597</strain>
    </source>
</reference>
<dbReference type="GO" id="GO:0001508">
    <property type="term" value="P:action potential"/>
    <property type="evidence" value="ECO:0007669"/>
    <property type="project" value="TreeGrafter"/>
</dbReference>
<evidence type="ECO:0000256" key="1">
    <source>
        <dbReference type="ARBA" id="ARBA00004141"/>
    </source>
</evidence>
<keyword evidence="2" id="KW-0813">Transport</keyword>
<evidence type="ECO:0000256" key="2">
    <source>
        <dbReference type="ARBA" id="ARBA00022448"/>
    </source>
</evidence>
<dbReference type="Proteomes" id="UP000226079">
    <property type="component" value="Unassembled WGS sequence"/>
</dbReference>
<dbReference type="PANTHER" id="PTHR11537:SF254">
    <property type="entry name" value="POTASSIUM VOLTAGE-GATED CHANNEL PROTEIN SHAB"/>
    <property type="match status" value="1"/>
</dbReference>
<evidence type="ECO:0000256" key="3">
    <source>
        <dbReference type="ARBA" id="ARBA00022692"/>
    </source>
</evidence>
<dbReference type="SUPFAM" id="SSF81324">
    <property type="entry name" value="Voltage-gated potassium channels"/>
    <property type="match status" value="1"/>
</dbReference>
<keyword evidence="3 8" id="KW-0812">Transmembrane</keyword>
<evidence type="ECO:0000256" key="4">
    <source>
        <dbReference type="ARBA" id="ARBA00022989"/>
    </source>
</evidence>
<dbReference type="Gene3D" id="1.10.287.70">
    <property type="match status" value="1"/>
</dbReference>
<evidence type="ECO:0000256" key="6">
    <source>
        <dbReference type="ARBA" id="ARBA00023136"/>
    </source>
</evidence>
<dbReference type="PRINTS" id="PR00169">
    <property type="entry name" value="KCHANNEL"/>
</dbReference>
<dbReference type="Gene3D" id="1.20.5.110">
    <property type="match status" value="1"/>
</dbReference>
<feature type="domain" description="Potassium channel" evidence="9">
    <location>
        <begin position="146"/>
        <end position="217"/>
    </location>
</feature>
<dbReference type="InterPro" id="IPR027359">
    <property type="entry name" value="Volt_channel_dom_sf"/>
</dbReference>
<proteinExistence type="predicted"/>
<dbReference type="InterPro" id="IPR013099">
    <property type="entry name" value="K_chnl_dom"/>
</dbReference>
<dbReference type="GO" id="GO:0005249">
    <property type="term" value="F:voltage-gated potassium channel activity"/>
    <property type="evidence" value="ECO:0007669"/>
    <property type="project" value="InterPro"/>
</dbReference>